<gene>
    <name evidence="1" type="ORF">AAY24_05505</name>
</gene>
<evidence type="ECO:0000313" key="1">
    <source>
        <dbReference type="EMBL" id="AKH19896.1"/>
    </source>
</evidence>
<dbReference type="CDD" id="cd21631">
    <property type="entry name" value="RHH_CopG_NikR-like"/>
    <property type="match status" value="1"/>
</dbReference>
<dbReference type="PATRIC" id="fig|1543721.4.peg.1139"/>
<dbReference type="Proteomes" id="UP000034410">
    <property type="component" value="Chromosome"/>
</dbReference>
<proteinExistence type="predicted"/>
<accession>A0A0F7JTN9</accession>
<sequence length="99" mass="11588">MATFYRWLKELTLYTVILFPMLQNKVSISAVHPKTYSFVRLLMAETKSTTLTVRVHPEVKEGLRSVADKERRSLANMIEVMIRDYCERSGVQIYEEKSN</sequence>
<dbReference type="AlphaFoldDB" id="A0A0F7JTN9"/>
<dbReference type="SUPFAM" id="SSF47598">
    <property type="entry name" value="Ribbon-helix-helix"/>
    <property type="match status" value="1"/>
</dbReference>
<reference evidence="1 2" key="1">
    <citation type="journal article" date="2015" name="Genome Announc.">
        <title>Complete Genome Sequence of Sedimenticola thiotaurini Strain SIP-G1, a Polyphosphate- and Polyhydroxyalkanoate-Accumulating Sulfur-Oxidizing Gammaproteobacterium Isolated from Salt Marsh Sediments.</title>
        <authorList>
            <person name="Flood B.E."/>
            <person name="Jones D.S."/>
            <person name="Bailey J.V."/>
        </authorList>
    </citation>
    <scope>NUCLEOTIDE SEQUENCE [LARGE SCALE GENOMIC DNA]</scope>
    <source>
        <strain evidence="1 2">SIP-G1</strain>
    </source>
</reference>
<dbReference type="InterPro" id="IPR010985">
    <property type="entry name" value="Ribbon_hlx_hlx"/>
</dbReference>
<dbReference type="OrthoDB" id="9133534at2"/>
<protein>
    <submittedName>
        <fullName evidence="1">Uncharacterized protein</fullName>
    </submittedName>
</protein>
<dbReference type="EMBL" id="CP011412">
    <property type="protein sequence ID" value="AKH19896.1"/>
    <property type="molecule type" value="Genomic_DNA"/>
</dbReference>
<dbReference type="GO" id="GO:0006355">
    <property type="term" value="P:regulation of DNA-templated transcription"/>
    <property type="evidence" value="ECO:0007669"/>
    <property type="project" value="InterPro"/>
</dbReference>
<name>A0A0F7JTN9_9GAMM</name>
<organism evidence="1 2">
    <name type="scientific">Sedimenticola thiotaurini</name>
    <dbReference type="NCBI Taxonomy" id="1543721"/>
    <lineage>
        <taxon>Bacteria</taxon>
        <taxon>Pseudomonadati</taxon>
        <taxon>Pseudomonadota</taxon>
        <taxon>Gammaproteobacteria</taxon>
        <taxon>Chromatiales</taxon>
        <taxon>Sedimenticolaceae</taxon>
        <taxon>Sedimenticola</taxon>
    </lineage>
</organism>
<dbReference type="KEGG" id="seds:AAY24_05505"/>
<evidence type="ECO:0000313" key="2">
    <source>
        <dbReference type="Proteomes" id="UP000034410"/>
    </source>
</evidence>
<keyword evidence="2" id="KW-1185">Reference proteome</keyword>